<dbReference type="STRING" id="629741.GCWU000324_02462"/>
<dbReference type="Proteomes" id="UP000003009">
    <property type="component" value="Unassembled WGS sequence"/>
</dbReference>
<protein>
    <submittedName>
        <fullName evidence="1">Uncharacterized protein</fullName>
    </submittedName>
</protein>
<name>C4GK88_9NEIS</name>
<dbReference type="HOGENOM" id="CLU_3311207_0_0_4"/>
<keyword evidence="2" id="KW-1185">Reference proteome</keyword>
<comment type="caution">
    <text evidence="1">The sequence shown here is derived from an EMBL/GenBank/DDBJ whole genome shotgun (WGS) entry which is preliminary data.</text>
</comment>
<dbReference type="AlphaFoldDB" id="C4GK88"/>
<dbReference type="EMBL" id="ACJW02000003">
    <property type="protein sequence ID" value="EEP68210.1"/>
    <property type="molecule type" value="Genomic_DNA"/>
</dbReference>
<accession>C4GK88</accession>
<proteinExistence type="predicted"/>
<sequence length="39" mass="4366">MLNCRPHGRVIFQVFRLPWAGGKGLIKTPPVMKSLFQAA</sequence>
<gene>
    <name evidence="1" type="ORF">GCWU000324_02462</name>
</gene>
<evidence type="ECO:0000313" key="1">
    <source>
        <dbReference type="EMBL" id="EEP68210.1"/>
    </source>
</evidence>
<organism evidence="1 2">
    <name type="scientific">Kingella oralis ATCC 51147</name>
    <dbReference type="NCBI Taxonomy" id="629741"/>
    <lineage>
        <taxon>Bacteria</taxon>
        <taxon>Pseudomonadati</taxon>
        <taxon>Pseudomonadota</taxon>
        <taxon>Betaproteobacteria</taxon>
        <taxon>Neisseriales</taxon>
        <taxon>Neisseriaceae</taxon>
        <taxon>Kingella</taxon>
    </lineage>
</organism>
<reference evidence="1" key="1">
    <citation type="submission" date="2009-04" db="EMBL/GenBank/DDBJ databases">
        <authorList>
            <person name="Weinstock G."/>
            <person name="Sodergren E."/>
            <person name="Clifton S."/>
            <person name="Fulton L."/>
            <person name="Fulton B."/>
            <person name="Courtney L."/>
            <person name="Fronick C."/>
            <person name="Harrison M."/>
            <person name="Strong C."/>
            <person name="Farmer C."/>
            <person name="Delahaunty K."/>
            <person name="Markovic C."/>
            <person name="Hall O."/>
            <person name="Minx P."/>
            <person name="Tomlinson C."/>
            <person name="Mitreva M."/>
            <person name="Nelson J."/>
            <person name="Hou S."/>
            <person name="Wollam A."/>
            <person name="Pepin K.H."/>
            <person name="Johnson M."/>
            <person name="Bhonagiri V."/>
            <person name="Nash W.E."/>
            <person name="Warren W."/>
            <person name="Chinwalla A."/>
            <person name="Mardis E.R."/>
            <person name="Wilson R.K."/>
        </authorList>
    </citation>
    <scope>NUCLEOTIDE SEQUENCE [LARGE SCALE GENOMIC DNA]</scope>
    <source>
        <strain evidence="1">ATCC 51147</strain>
    </source>
</reference>
<evidence type="ECO:0000313" key="2">
    <source>
        <dbReference type="Proteomes" id="UP000003009"/>
    </source>
</evidence>